<evidence type="ECO:0000256" key="8">
    <source>
        <dbReference type="SAM" id="Phobius"/>
    </source>
</evidence>
<evidence type="ECO:0000256" key="5">
    <source>
        <dbReference type="ARBA" id="ARBA00022989"/>
    </source>
</evidence>
<keyword evidence="4 8" id="KW-0812">Transmembrane</keyword>
<evidence type="ECO:0000256" key="7">
    <source>
        <dbReference type="SAM" id="MobiDB-lite"/>
    </source>
</evidence>
<evidence type="ECO:0000313" key="10">
    <source>
        <dbReference type="EMBL" id="RHF00285.1"/>
    </source>
</evidence>
<dbReference type="Proteomes" id="UP000283501">
    <property type="component" value="Unassembled WGS sequence"/>
</dbReference>
<feature type="transmembrane region" description="Helical" evidence="8">
    <location>
        <begin position="41"/>
        <end position="62"/>
    </location>
</feature>
<dbReference type="InterPro" id="IPR017850">
    <property type="entry name" value="Alkaline_phosphatase_core_sf"/>
</dbReference>
<dbReference type="CDD" id="cd16015">
    <property type="entry name" value="LTA_synthase"/>
    <property type="match status" value="1"/>
</dbReference>
<evidence type="ECO:0000256" key="1">
    <source>
        <dbReference type="ARBA" id="ARBA00004651"/>
    </source>
</evidence>
<gene>
    <name evidence="10" type="ORF">DW703_14770</name>
</gene>
<dbReference type="Gene3D" id="3.40.720.10">
    <property type="entry name" value="Alkaline Phosphatase, subunit A"/>
    <property type="match status" value="1"/>
</dbReference>
<evidence type="ECO:0000259" key="9">
    <source>
        <dbReference type="Pfam" id="PF00884"/>
    </source>
</evidence>
<keyword evidence="3" id="KW-1003">Cell membrane</keyword>
<feature type="transmembrane region" description="Helical" evidence="8">
    <location>
        <begin position="150"/>
        <end position="167"/>
    </location>
</feature>
<evidence type="ECO:0000256" key="3">
    <source>
        <dbReference type="ARBA" id="ARBA00022475"/>
    </source>
</evidence>
<evidence type="ECO:0000313" key="11">
    <source>
        <dbReference type="Proteomes" id="UP000283501"/>
    </source>
</evidence>
<organism evidence="10 11">
    <name type="scientific">Agathobacter rectalis</name>
    <dbReference type="NCBI Taxonomy" id="39491"/>
    <lineage>
        <taxon>Bacteria</taxon>
        <taxon>Bacillati</taxon>
        <taxon>Bacillota</taxon>
        <taxon>Clostridia</taxon>
        <taxon>Lachnospirales</taxon>
        <taxon>Lachnospiraceae</taxon>
        <taxon>Agathobacter</taxon>
    </lineage>
</organism>
<keyword evidence="5 8" id="KW-1133">Transmembrane helix</keyword>
<dbReference type="Pfam" id="PF00884">
    <property type="entry name" value="Sulfatase"/>
    <property type="match status" value="1"/>
</dbReference>
<sequence length="617" mass="70422">MIKKIYKKYEIIFNVIFFSIFPITAFYLMEFYEHNPFEEVRFMAGFFNIILFELIAWILYFVTGRAKWALRAVFIVAMVFGLINHYVMFFRSTPFVPWDIFSIGTATSVASNYDFAPTAGVVVVTVIFIALIMLMHFVDFRIKWKFRFRLIPTVLGLLVMCLFVNALQDEDFQTDNYLYPFLFTPAYMTKVNGMAVTFAMDLKFVAVDKPDGYSRQKAKELLDSYAGTDDNSANNEANKSNTAANSDYPNIIVVMDEAFSDLSVLGDFDTNTDYMPFVHSLEKGNENTITGYLNTSVCGGNTADTEFEFLTGNTMAFLPVGSIPYQQYIKSTTPSLASYLKSIGYATYAQHPYYGSGWNRDTVYPLLGFDNLSFMQDYSNQRFVRKYISDETSFDRIIETYENKPDGQPAFIFNVTMQNHGGYTDTYYGFDNTVTADKLNNSALDQYLSLIKLTDEDLKSLIEYFSNVDEKTIVVFFGDHQPNDTVASSVLAANGMDYNNLSNEELKLRYQVPYVIWANYDIDEAAGKDTSVNYLAANVLKAAGVPTNDYQSFLLKLQEEYPIISAVRTDKTADKTLDKASNKSDKATGSKKKQADSDMLNDYKLLQYYRLFDWEDK</sequence>
<feature type="domain" description="Sulfatase N-terminal" evidence="9">
    <location>
        <begin position="249"/>
        <end position="545"/>
    </location>
</feature>
<protein>
    <submittedName>
        <fullName evidence="10">Alkaline phosphatase family protein</fullName>
    </submittedName>
</protein>
<proteinExistence type="predicted"/>
<comment type="pathway">
    <text evidence="2">Cell wall biogenesis; lipoteichoic acid biosynthesis.</text>
</comment>
<dbReference type="InterPro" id="IPR050448">
    <property type="entry name" value="OpgB/LTA_synthase_biosynth"/>
</dbReference>
<evidence type="ECO:0000256" key="4">
    <source>
        <dbReference type="ARBA" id="ARBA00022692"/>
    </source>
</evidence>
<accession>A0A414LZ29</accession>
<feature type="transmembrane region" description="Helical" evidence="8">
    <location>
        <begin position="115"/>
        <end position="138"/>
    </location>
</feature>
<evidence type="ECO:0000256" key="2">
    <source>
        <dbReference type="ARBA" id="ARBA00004936"/>
    </source>
</evidence>
<feature type="region of interest" description="Disordered" evidence="7">
    <location>
        <begin position="577"/>
        <end position="596"/>
    </location>
</feature>
<keyword evidence="6 8" id="KW-0472">Membrane</keyword>
<dbReference type="AlphaFoldDB" id="A0A414LZ29"/>
<feature type="transmembrane region" description="Helical" evidence="8">
    <location>
        <begin position="12"/>
        <end position="29"/>
    </location>
</feature>
<comment type="caution">
    <text evidence="10">The sequence shown here is derived from an EMBL/GenBank/DDBJ whole genome shotgun (WGS) entry which is preliminary data.</text>
</comment>
<evidence type="ECO:0000256" key="6">
    <source>
        <dbReference type="ARBA" id="ARBA00023136"/>
    </source>
</evidence>
<dbReference type="PANTHER" id="PTHR47371:SF3">
    <property type="entry name" value="PHOSPHOGLYCEROL TRANSFERASE I"/>
    <property type="match status" value="1"/>
</dbReference>
<dbReference type="RefSeq" id="WP_118142095.1">
    <property type="nucleotide sequence ID" value="NZ_QSJA01000028.1"/>
</dbReference>
<dbReference type="EMBL" id="QSKY01000031">
    <property type="protein sequence ID" value="RHF00285.1"/>
    <property type="molecule type" value="Genomic_DNA"/>
</dbReference>
<dbReference type="PANTHER" id="PTHR47371">
    <property type="entry name" value="LIPOTEICHOIC ACID SYNTHASE"/>
    <property type="match status" value="1"/>
</dbReference>
<feature type="transmembrane region" description="Helical" evidence="8">
    <location>
        <begin position="69"/>
        <end position="89"/>
    </location>
</feature>
<dbReference type="GO" id="GO:0005886">
    <property type="term" value="C:plasma membrane"/>
    <property type="evidence" value="ECO:0007669"/>
    <property type="project" value="UniProtKB-SubCell"/>
</dbReference>
<name>A0A414LZ29_9FIRM</name>
<reference evidence="10 11" key="1">
    <citation type="submission" date="2018-08" db="EMBL/GenBank/DDBJ databases">
        <title>A genome reference for cultivated species of the human gut microbiota.</title>
        <authorList>
            <person name="Zou Y."/>
            <person name="Xue W."/>
            <person name="Luo G."/>
        </authorList>
    </citation>
    <scope>NUCLEOTIDE SEQUENCE [LARGE SCALE GENOMIC DNA]</scope>
    <source>
        <strain evidence="10 11">AM26-2LB</strain>
    </source>
</reference>
<dbReference type="SUPFAM" id="SSF53649">
    <property type="entry name" value="Alkaline phosphatase-like"/>
    <property type="match status" value="1"/>
</dbReference>
<comment type="subcellular location">
    <subcellularLocation>
        <location evidence="1">Cell membrane</location>
        <topology evidence="1">Multi-pass membrane protein</topology>
    </subcellularLocation>
</comment>
<dbReference type="InterPro" id="IPR000917">
    <property type="entry name" value="Sulfatase_N"/>
</dbReference>